<dbReference type="STRING" id="48467.SAMN02745166_00078"/>
<dbReference type="OrthoDB" id="9758578at2"/>
<keyword evidence="7" id="KW-1185">Reference proteome</keyword>
<comment type="similarity">
    <text evidence="2">Belongs to the terpene cyclase/mutase family.</text>
</comment>
<evidence type="ECO:0000259" key="5">
    <source>
        <dbReference type="Pfam" id="PF13249"/>
    </source>
</evidence>
<organism evidence="6 7">
    <name type="scientific">Prosthecobacter debontii</name>
    <dbReference type="NCBI Taxonomy" id="48467"/>
    <lineage>
        <taxon>Bacteria</taxon>
        <taxon>Pseudomonadati</taxon>
        <taxon>Verrucomicrobiota</taxon>
        <taxon>Verrucomicrobiia</taxon>
        <taxon>Verrucomicrobiales</taxon>
        <taxon>Verrucomicrobiaceae</taxon>
        <taxon>Prosthecobacter</taxon>
    </lineage>
</organism>
<dbReference type="UniPathway" id="UPA00337"/>
<dbReference type="EMBL" id="FUYE01000001">
    <property type="protein sequence ID" value="SKA75849.1"/>
    <property type="molecule type" value="Genomic_DNA"/>
</dbReference>
<feature type="domain" description="Squalene cyclase N-terminal" evidence="5">
    <location>
        <begin position="10"/>
        <end position="109"/>
    </location>
</feature>
<dbReference type="InterPro" id="IPR032696">
    <property type="entry name" value="SQ_cyclase_C"/>
</dbReference>
<dbReference type="SUPFAM" id="SSF48239">
    <property type="entry name" value="Terpenoid cyclases/Protein prenyltransferases"/>
    <property type="match status" value="2"/>
</dbReference>
<dbReference type="InterPro" id="IPR032697">
    <property type="entry name" value="SQ_cyclase_N"/>
</dbReference>
<evidence type="ECO:0000313" key="7">
    <source>
        <dbReference type="Proteomes" id="UP000190774"/>
    </source>
</evidence>
<evidence type="ECO:0000256" key="1">
    <source>
        <dbReference type="ARBA" id="ARBA00004999"/>
    </source>
</evidence>
<name>A0A1T4WFC5_9BACT</name>
<feature type="domain" description="Squalene cyclase C-terminal" evidence="4">
    <location>
        <begin position="328"/>
        <end position="587"/>
    </location>
</feature>
<evidence type="ECO:0000256" key="2">
    <source>
        <dbReference type="ARBA" id="ARBA00009755"/>
    </source>
</evidence>
<dbReference type="InterPro" id="IPR018333">
    <property type="entry name" value="Squalene_cyclase"/>
</dbReference>
<dbReference type="Pfam" id="PF13243">
    <property type="entry name" value="SQHop_cyclase_C"/>
    <property type="match status" value="1"/>
</dbReference>
<dbReference type="AlphaFoldDB" id="A0A1T4WFC5"/>
<dbReference type="Pfam" id="PF13249">
    <property type="entry name" value="SQHop_cyclase_N"/>
    <property type="match status" value="1"/>
</dbReference>
<dbReference type="Proteomes" id="UP000190774">
    <property type="component" value="Unassembled WGS sequence"/>
</dbReference>
<gene>
    <name evidence="6" type="ORF">SAMN02745166_00078</name>
</gene>
<keyword evidence="3" id="KW-0677">Repeat</keyword>
<evidence type="ECO:0000256" key="3">
    <source>
        <dbReference type="ARBA" id="ARBA00022737"/>
    </source>
</evidence>
<dbReference type="GO" id="GO:0005811">
    <property type="term" value="C:lipid droplet"/>
    <property type="evidence" value="ECO:0007669"/>
    <property type="project" value="InterPro"/>
</dbReference>
<evidence type="ECO:0000313" key="6">
    <source>
        <dbReference type="EMBL" id="SKA75849.1"/>
    </source>
</evidence>
<dbReference type="RefSeq" id="WP_078811320.1">
    <property type="nucleotide sequence ID" value="NZ_FUYE01000001.1"/>
</dbReference>
<proteinExistence type="inferred from homology"/>
<evidence type="ECO:0000259" key="4">
    <source>
        <dbReference type="Pfam" id="PF13243"/>
    </source>
</evidence>
<dbReference type="GO" id="GO:0016866">
    <property type="term" value="F:intramolecular transferase activity"/>
    <property type="evidence" value="ECO:0007669"/>
    <property type="project" value="InterPro"/>
</dbReference>
<reference evidence="7" key="1">
    <citation type="submission" date="2017-02" db="EMBL/GenBank/DDBJ databases">
        <authorList>
            <person name="Varghese N."/>
            <person name="Submissions S."/>
        </authorList>
    </citation>
    <scope>NUCLEOTIDE SEQUENCE [LARGE SCALE GENOMIC DNA]</scope>
    <source>
        <strain evidence="7">ATCC 700200</strain>
    </source>
</reference>
<dbReference type="Gene3D" id="1.50.10.20">
    <property type="match status" value="2"/>
</dbReference>
<protein>
    <submittedName>
        <fullName evidence="6">Squalene-hopene/tetraprenyl-beta-curcumene cyclase</fullName>
    </submittedName>
</protein>
<sequence>MLHSVHETLAHTEAHLLALRNAAGHWEGELSSSALSTATAIVALHGVDAAKHETLIQAGAAWLVAHQNADGGWGDTAISKSNLSTTLLCWSALTLVGTRRTASSLSDTTQRVPAMLACETWITTQVGSLQPDDIAKAVIARYGKDKTFSVPILMLCTIGGTMGKNAWRRVLPLPFELAALPRSWFGAIGLPVVSYALPALIAIGYARFKNAPPAWWNPLGWLRAATWGRIRPMLKTLQPSSGGYLEATPLTSFVTMALASAGEKDHPCIPGAVEFLLRSVRADGSWPIDTNLATWGTTLASKALGSIDTYVREWVSNQQYQTIHPFTNAAPGGWAWTDLPGGVPDADDTAGALIAMKLTGDDAARNAAAAAKGITWLLDLQNRDGGIPTFCRGWGTLPFDRSTPELTAHALLAWWLWEKEMPESLKLQIHRATRHALSYLRKNQSPEGSWIPLWFGNEHTPDENNPVYGTAQVVAYLSGTASLASQAQDLIQSGRRYLISAQKPDGSWGGDKNAPSSIEETAVALNALLQQGDLAIEPAQRAVEWLSNATQKGTQFPPSPIGLYFARLWYHEKLYPVVWTLQALHRAKAVLPSVS</sequence>
<dbReference type="PANTHER" id="PTHR11764:SF20">
    <property type="entry name" value="LANOSTEROL SYNTHASE"/>
    <property type="match status" value="1"/>
</dbReference>
<accession>A0A1T4WFC5</accession>
<comment type="pathway">
    <text evidence="1">Secondary metabolite biosynthesis; hopanoid biosynthesis.</text>
</comment>
<dbReference type="InterPro" id="IPR008930">
    <property type="entry name" value="Terpenoid_cyclase/PrenylTrfase"/>
</dbReference>
<dbReference type="GO" id="GO:0016104">
    <property type="term" value="P:triterpenoid biosynthetic process"/>
    <property type="evidence" value="ECO:0007669"/>
    <property type="project" value="InterPro"/>
</dbReference>
<dbReference type="PANTHER" id="PTHR11764">
    <property type="entry name" value="TERPENE CYCLASE/MUTASE FAMILY MEMBER"/>
    <property type="match status" value="1"/>
</dbReference>